<dbReference type="Proteomes" id="UP000664940">
    <property type="component" value="Unassembled WGS sequence"/>
</dbReference>
<accession>A0A833YWT7</accession>
<evidence type="ECO:0000256" key="1">
    <source>
        <dbReference type="SAM" id="MobiDB-lite"/>
    </source>
</evidence>
<evidence type="ECO:0000313" key="3">
    <source>
        <dbReference type="Proteomes" id="UP000664940"/>
    </source>
</evidence>
<dbReference type="EMBL" id="JABVXQ010000013">
    <property type="protein sequence ID" value="KAF6081962.1"/>
    <property type="molecule type" value="Genomic_DNA"/>
</dbReference>
<dbReference type="AlphaFoldDB" id="A0A833YWT7"/>
<feature type="compositionally biased region" description="Polar residues" evidence="1">
    <location>
        <begin position="29"/>
        <end position="46"/>
    </location>
</feature>
<name>A0A833YWT7_9CHIR</name>
<feature type="region of interest" description="Disordered" evidence="1">
    <location>
        <begin position="22"/>
        <end position="46"/>
    </location>
</feature>
<sequence>MGGCWWGRDVCLGTAFSEHRSRDEREGGTFQTLSTQRHGQSYVHVTTQSPRHTCTHVCERRGRLAGDARLDHKRGSQTRSAPCRAELSPRSGFRSLRQSSHCWGREALPGAQPGESVLKIKNGRTHYADEHVGK</sequence>
<organism evidence="2 3">
    <name type="scientific">Phyllostomus discolor</name>
    <name type="common">pale spear-nosed bat</name>
    <dbReference type="NCBI Taxonomy" id="89673"/>
    <lineage>
        <taxon>Eukaryota</taxon>
        <taxon>Metazoa</taxon>
        <taxon>Chordata</taxon>
        <taxon>Craniata</taxon>
        <taxon>Vertebrata</taxon>
        <taxon>Euteleostomi</taxon>
        <taxon>Mammalia</taxon>
        <taxon>Eutheria</taxon>
        <taxon>Laurasiatheria</taxon>
        <taxon>Chiroptera</taxon>
        <taxon>Yangochiroptera</taxon>
        <taxon>Phyllostomidae</taxon>
        <taxon>Phyllostominae</taxon>
        <taxon>Phyllostomus</taxon>
    </lineage>
</organism>
<proteinExistence type="predicted"/>
<reference evidence="2 3" key="1">
    <citation type="journal article" date="2020" name="Nature">
        <title>Six reference-quality genomes reveal evolution of bat adaptations.</title>
        <authorList>
            <person name="Jebb D."/>
            <person name="Huang Z."/>
            <person name="Pippel M."/>
            <person name="Hughes G.M."/>
            <person name="Lavrichenko K."/>
            <person name="Devanna P."/>
            <person name="Winkler S."/>
            <person name="Jermiin L.S."/>
            <person name="Skirmuntt E.C."/>
            <person name="Katzourakis A."/>
            <person name="Burkitt-Gray L."/>
            <person name="Ray D.A."/>
            <person name="Sullivan K.A.M."/>
            <person name="Roscito J.G."/>
            <person name="Kirilenko B.M."/>
            <person name="Davalos L.M."/>
            <person name="Corthals A.P."/>
            <person name="Power M.L."/>
            <person name="Jones G."/>
            <person name="Ransome R.D."/>
            <person name="Dechmann D.K.N."/>
            <person name="Locatelli A.G."/>
            <person name="Puechmaille S.J."/>
            <person name="Fedrigo O."/>
            <person name="Jarvis E.D."/>
            <person name="Hiller M."/>
            <person name="Vernes S.C."/>
            <person name="Myers E.W."/>
            <person name="Teeling E.C."/>
        </authorList>
    </citation>
    <scope>NUCLEOTIDE SEQUENCE [LARGE SCALE GENOMIC DNA]</scope>
    <source>
        <strain evidence="2">Bat1K_MPI-CBG_1</strain>
    </source>
</reference>
<feature type="region of interest" description="Disordered" evidence="1">
    <location>
        <begin position="69"/>
        <end position="92"/>
    </location>
</feature>
<evidence type="ECO:0000313" key="2">
    <source>
        <dbReference type="EMBL" id="KAF6081962.1"/>
    </source>
</evidence>
<comment type="caution">
    <text evidence="2">The sequence shown here is derived from an EMBL/GenBank/DDBJ whole genome shotgun (WGS) entry which is preliminary data.</text>
</comment>
<protein>
    <submittedName>
        <fullName evidence="2">Uncharacterized protein</fullName>
    </submittedName>
</protein>
<gene>
    <name evidence="2" type="ORF">HJG60_008938</name>
</gene>